<dbReference type="SUPFAM" id="SSF47336">
    <property type="entry name" value="ACP-like"/>
    <property type="match status" value="1"/>
</dbReference>
<evidence type="ECO:0000313" key="2">
    <source>
        <dbReference type="EMBL" id="CAD7650401.1"/>
    </source>
</evidence>
<accession>A0A7R9LZU1</accession>
<reference evidence="2" key="1">
    <citation type="submission" date="2020-11" db="EMBL/GenBank/DDBJ databases">
        <authorList>
            <person name="Tran Van P."/>
        </authorList>
    </citation>
    <scope>NUCLEOTIDE SEQUENCE</scope>
</reference>
<dbReference type="InterPro" id="IPR009081">
    <property type="entry name" value="PP-bd_ACP"/>
</dbReference>
<dbReference type="Proteomes" id="UP000759131">
    <property type="component" value="Unassembled WGS sequence"/>
</dbReference>
<dbReference type="AlphaFoldDB" id="A0A7R9LZU1"/>
<dbReference type="EMBL" id="CAJPIZ010051842">
    <property type="protein sequence ID" value="CAG2122894.1"/>
    <property type="molecule type" value="Genomic_DNA"/>
</dbReference>
<feature type="domain" description="Carrier" evidence="1">
    <location>
        <begin position="62"/>
        <end position="114"/>
    </location>
</feature>
<dbReference type="Gene3D" id="1.10.1200.10">
    <property type="entry name" value="ACP-like"/>
    <property type="match status" value="1"/>
</dbReference>
<feature type="non-terminal residue" evidence="2">
    <location>
        <position position="1"/>
    </location>
</feature>
<feature type="non-terminal residue" evidence="2">
    <location>
        <position position="200"/>
    </location>
</feature>
<name>A0A7R9LZU1_9ACAR</name>
<protein>
    <recommendedName>
        <fullName evidence="1">Carrier domain-containing protein</fullName>
    </recommendedName>
</protein>
<proteinExistence type="predicted"/>
<gene>
    <name evidence="2" type="ORF">OSB1V03_LOCUS22839</name>
</gene>
<organism evidence="2">
    <name type="scientific">Medioppia subpectinata</name>
    <dbReference type="NCBI Taxonomy" id="1979941"/>
    <lineage>
        <taxon>Eukaryota</taxon>
        <taxon>Metazoa</taxon>
        <taxon>Ecdysozoa</taxon>
        <taxon>Arthropoda</taxon>
        <taxon>Chelicerata</taxon>
        <taxon>Arachnida</taxon>
        <taxon>Acari</taxon>
        <taxon>Acariformes</taxon>
        <taxon>Sarcoptiformes</taxon>
        <taxon>Oribatida</taxon>
        <taxon>Brachypylina</taxon>
        <taxon>Oppioidea</taxon>
        <taxon>Oppiidae</taxon>
        <taxon>Medioppia</taxon>
    </lineage>
</organism>
<evidence type="ECO:0000259" key="1">
    <source>
        <dbReference type="Pfam" id="PF00550"/>
    </source>
</evidence>
<dbReference type="InterPro" id="IPR036736">
    <property type="entry name" value="ACP-like_sf"/>
</dbReference>
<dbReference type="Pfam" id="PF00550">
    <property type="entry name" value="PP-binding"/>
    <property type="match status" value="1"/>
</dbReference>
<evidence type="ECO:0000313" key="3">
    <source>
        <dbReference type="Proteomes" id="UP000759131"/>
    </source>
</evidence>
<keyword evidence="3" id="KW-1185">Reference proteome</keyword>
<dbReference type="OrthoDB" id="6420767at2759"/>
<sequence>AESEINTSLAAVVKQRVNSCLEVMDKLLQSDNSIVSCLVRAKRSVMTGTRESKLVNQVWIALGIDPKTTPNHLTLGEIGIESMFAVELQQGLEREYDIKVSLNDIKNITIGMMKDFEAGKVDEMKKFADEIKLCRTKLCKVKFVIPNEAYTRLNNVTTGKPLYFLPPLEGIFASLEGLAAKVDRPVIGLNWVKDMEKLGS</sequence>
<dbReference type="EMBL" id="OC906417">
    <property type="protein sequence ID" value="CAD7650401.1"/>
    <property type="molecule type" value="Genomic_DNA"/>
</dbReference>